<dbReference type="Gene3D" id="3.40.50.300">
    <property type="entry name" value="P-loop containing nucleotide triphosphate hydrolases"/>
    <property type="match status" value="2"/>
</dbReference>
<dbReference type="InterPro" id="IPR017871">
    <property type="entry name" value="ABC_transporter-like_CS"/>
</dbReference>
<dbReference type="eggNOG" id="COG1129">
    <property type="taxonomic scope" value="Bacteria"/>
</dbReference>
<dbReference type="EMBL" id="CP001643">
    <property type="protein sequence ID" value="ACU83987.1"/>
    <property type="molecule type" value="Genomic_DNA"/>
</dbReference>
<dbReference type="HOGENOM" id="CLU_000604_92_2_11"/>
<dbReference type="OrthoDB" id="39350at2"/>
<dbReference type="PANTHER" id="PTHR43790">
    <property type="entry name" value="CARBOHYDRATE TRANSPORT ATP-BINDING PROTEIN MG119-RELATED"/>
    <property type="match status" value="1"/>
</dbReference>
<evidence type="ECO:0000313" key="7">
    <source>
        <dbReference type="Proteomes" id="UP000001919"/>
    </source>
</evidence>
<keyword evidence="2" id="KW-0677">Repeat</keyword>
<dbReference type="InterPro" id="IPR003593">
    <property type="entry name" value="AAA+_ATPase"/>
</dbReference>
<reference evidence="6 7" key="1">
    <citation type="journal article" date="2009" name="Stand. Genomic Sci.">
        <title>Complete genome sequence of Brachybacterium faecium type strain (Schefferle 6-10).</title>
        <authorList>
            <person name="Lapidus A."/>
            <person name="Pukall R."/>
            <person name="Labuttii K."/>
            <person name="Copeland A."/>
            <person name="Del Rio T.G."/>
            <person name="Nolan M."/>
            <person name="Chen F."/>
            <person name="Lucas S."/>
            <person name="Tice H."/>
            <person name="Cheng J.F."/>
            <person name="Bruce D."/>
            <person name="Goodwin L."/>
            <person name="Pitluck S."/>
            <person name="Rohde M."/>
            <person name="Goker M."/>
            <person name="Pati A."/>
            <person name="Ivanova N."/>
            <person name="Mavrommatis K."/>
            <person name="Chen A."/>
            <person name="Palaniappan K."/>
            <person name="D'haeseleer P."/>
            <person name="Chain P."/>
            <person name="Bristow J."/>
            <person name="Eisen J.A."/>
            <person name="Markowitz V."/>
            <person name="Hugenholtz P."/>
            <person name="Kyrpides N.C."/>
            <person name="Klenk H.P."/>
        </authorList>
    </citation>
    <scope>NUCLEOTIDE SEQUENCE [LARGE SCALE GENOMIC DNA]</scope>
    <source>
        <strain evidence="7">ATCC 43885 / DSM 4810 / JCM 11609 / LMG 19847 / NBRC 14762 / NCIMB 9860 / 6-10</strain>
    </source>
</reference>
<accession>C7MF87</accession>
<dbReference type="STRING" id="446465.Bfae_01050"/>
<keyword evidence="4 6" id="KW-0067">ATP-binding</keyword>
<dbReference type="InterPro" id="IPR003439">
    <property type="entry name" value="ABC_transporter-like_ATP-bd"/>
</dbReference>
<evidence type="ECO:0000256" key="1">
    <source>
        <dbReference type="ARBA" id="ARBA00022448"/>
    </source>
</evidence>
<keyword evidence="7" id="KW-1185">Reference proteome</keyword>
<dbReference type="SMART" id="SM00382">
    <property type="entry name" value="AAA"/>
    <property type="match status" value="2"/>
</dbReference>
<dbReference type="PROSITE" id="PS00211">
    <property type="entry name" value="ABC_TRANSPORTER_1"/>
    <property type="match status" value="1"/>
</dbReference>
<dbReference type="Proteomes" id="UP000001919">
    <property type="component" value="Chromosome"/>
</dbReference>
<evidence type="ECO:0000256" key="2">
    <source>
        <dbReference type="ARBA" id="ARBA00022737"/>
    </source>
</evidence>
<dbReference type="PANTHER" id="PTHR43790:SF9">
    <property type="entry name" value="GALACTOFURANOSE TRANSPORTER ATP-BINDING PROTEIN YTFR"/>
    <property type="match status" value="1"/>
</dbReference>
<keyword evidence="1" id="KW-0813">Transport</keyword>
<dbReference type="InterPro" id="IPR027417">
    <property type="entry name" value="P-loop_NTPase"/>
</dbReference>
<dbReference type="CDD" id="cd03215">
    <property type="entry name" value="ABC_Carb_Monos_II"/>
    <property type="match status" value="1"/>
</dbReference>
<proteinExistence type="predicted"/>
<feature type="domain" description="ABC transporter" evidence="5">
    <location>
        <begin position="14"/>
        <end position="250"/>
    </location>
</feature>
<protein>
    <submittedName>
        <fullName evidence="6">Monosaccharide ABC transporter ATP-binding protein</fullName>
    </submittedName>
</protein>
<gene>
    <name evidence="6" type="ordered locus">Bfae_01050</name>
</gene>
<sequence length="526" mass="56665">MTTPRAATEAGAAVEMTGITVAHGPLRVLHGVDLTLRAGEVHALMGENGAGKSTLINVLAGVISPASGSIRLDGRPLRLSTPADAQAAGIRAVLQDVPMARHLTVGENVMLGHEPRGRFGIRWGELHAQAHRVLDELGLGDVDTRRRVRSLSPATAQLVAIARAMADDPRVLLLDEPTSSLDTTEVEQLFLVLRRLRERGVAMVFASHFLEQVLTISDRLTVLRAGTKVAEFPAHQVERSELISLMIGRDLAELRQIGALRREHRADPVGPPLYRARQLGQREMLAPIDLDLHRGEVVGIAGLRGSGRTELARLLTGAEIADSGHSTLDGRALTLRSPAAALRHRIAMASEDRLGEGVVAGLSIRDNIVLALQSRRGWARPMSRAERDELVESSIDELGIVPSDPSTPVERLSGGNQQKVLLARWLATRPQVLVLDEPTKGTDMRSRVEIQSLVARLAANRVAVVIISSDLDELLRLSDRIVVLKDRAKIGEVSNGPGLSVETIVEMIAAPDEDDDLPPLGAAGRP</sequence>
<dbReference type="KEGG" id="bfa:Bfae_01050"/>
<dbReference type="CDD" id="cd03216">
    <property type="entry name" value="ABC_Carb_Monos_I"/>
    <property type="match status" value="1"/>
</dbReference>
<organism evidence="6 7">
    <name type="scientific">Brachybacterium faecium (strain ATCC 43885 / DSM 4810 / JCM 11609 / LMG 19847 / NBRC 14762 / NCIMB 9860 / 6-10)</name>
    <dbReference type="NCBI Taxonomy" id="446465"/>
    <lineage>
        <taxon>Bacteria</taxon>
        <taxon>Bacillati</taxon>
        <taxon>Actinomycetota</taxon>
        <taxon>Actinomycetes</taxon>
        <taxon>Micrococcales</taxon>
        <taxon>Dermabacteraceae</taxon>
        <taxon>Brachybacterium</taxon>
    </lineage>
</organism>
<dbReference type="GO" id="GO:0016887">
    <property type="term" value="F:ATP hydrolysis activity"/>
    <property type="evidence" value="ECO:0007669"/>
    <property type="project" value="InterPro"/>
</dbReference>
<name>C7MF87_BRAFD</name>
<evidence type="ECO:0000256" key="4">
    <source>
        <dbReference type="ARBA" id="ARBA00022840"/>
    </source>
</evidence>
<dbReference type="SUPFAM" id="SSF52540">
    <property type="entry name" value="P-loop containing nucleoside triphosphate hydrolases"/>
    <property type="match status" value="2"/>
</dbReference>
<feature type="domain" description="ABC transporter" evidence="5">
    <location>
        <begin position="260"/>
        <end position="511"/>
    </location>
</feature>
<dbReference type="Pfam" id="PF00005">
    <property type="entry name" value="ABC_tran"/>
    <property type="match status" value="2"/>
</dbReference>
<evidence type="ECO:0000256" key="3">
    <source>
        <dbReference type="ARBA" id="ARBA00022741"/>
    </source>
</evidence>
<dbReference type="PROSITE" id="PS50893">
    <property type="entry name" value="ABC_TRANSPORTER_2"/>
    <property type="match status" value="2"/>
</dbReference>
<evidence type="ECO:0000313" key="6">
    <source>
        <dbReference type="EMBL" id="ACU83987.1"/>
    </source>
</evidence>
<dbReference type="GO" id="GO:0005524">
    <property type="term" value="F:ATP binding"/>
    <property type="evidence" value="ECO:0007669"/>
    <property type="project" value="UniProtKB-KW"/>
</dbReference>
<keyword evidence="3" id="KW-0547">Nucleotide-binding</keyword>
<dbReference type="PATRIC" id="fig|446465.5.peg.102"/>
<dbReference type="AlphaFoldDB" id="C7MF87"/>
<evidence type="ECO:0000259" key="5">
    <source>
        <dbReference type="PROSITE" id="PS50893"/>
    </source>
</evidence>
<dbReference type="InterPro" id="IPR050107">
    <property type="entry name" value="ABC_carbohydrate_import_ATPase"/>
</dbReference>